<dbReference type="UniPathway" id="UPA00031">
    <property type="reaction ID" value="UER00010"/>
</dbReference>
<comment type="similarity">
    <text evidence="2 14">Belongs to the HisA/HisF family.</text>
</comment>
<evidence type="ECO:0000256" key="1">
    <source>
        <dbReference type="ARBA" id="ARBA00005091"/>
    </source>
</evidence>
<dbReference type="InterPro" id="IPR006062">
    <property type="entry name" value="His_biosynth"/>
</dbReference>
<name>A0A5C8PPG7_9HYPH</name>
<dbReference type="Pfam" id="PF00977">
    <property type="entry name" value="His_biosynth"/>
    <property type="match status" value="1"/>
</dbReference>
<dbReference type="AlphaFoldDB" id="A0A5C8PPG7"/>
<evidence type="ECO:0000256" key="6">
    <source>
        <dbReference type="ARBA" id="ARBA00022605"/>
    </source>
</evidence>
<evidence type="ECO:0000256" key="14">
    <source>
        <dbReference type="RuleBase" id="RU003657"/>
    </source>
</evidence>
<evidence type="ECO:0000256" key="3">
    <source>
        <dbReference type="ARBA" id="ARBA00011152"/>
    </source>
</evidence>
<keyword evidence="6 14" id="KW-0028">Amino-acid biosynthesis</keyword>
<dbReference type="GO" id="GO:0016829">
    <property type="term" value="F:lyase activity"/>
    <property type="evidence" value="ECO:0007669"/>
    <property type="project" value="UniProtKB-KW"/>
</dbReference>
<dbReference type="GO" id="GO:0000107">
    <property type="term" value="F:imidazoleglycerol-phosphate synthase activity"/>
    <property type="evidence" value="ECO:0007669"/>
    <property type="project" value="InterPro"/>
</dbReference>
<dbReference type="SUPFAM" id="SSF51366">
    <property type="entry name" value="Ribulose-phoshate binding barrel"/>
    <property type="match status" value="1"/>
</dbReference>
<accession>A0A5C8PPG7</accession>
<dbReference type="EMBL" id="VDUZ01000009">
    <property type="protein sequence ID" value="TXL77075.1"/>
    <property type="molecule type" value="Genomic_DNA"/>
</dbReference>
<reference evidence="15 16" key="1">
    <citation type="submission" date="2019-06" db="EMBL/GenBank/DDBJ databases">
        <title>New taxonomy in bacterial strain CC-CFT640, isolated from vineyard.</title>
        <authorList>
            <person name="Lin S.-Y."/>
            <person name="Tsai C.-F."/>
            <person name="Young C.-C."/>
        </authorList>
    </citation>
    <scope>NUCLEOTIDE SEQUENCE [LARGE SCALE GENOMIC DNA]</scope>
    <source>
        <strain evidence="15 16">CC-CFT640</strain>
    </source>
</reference>
<gene>
    <name evidence="15" type="primary">hisF</name>
    <name evidence="15" type="ORF">FHP25_09905</name>
</gene>
<dbReference type="GO" id="GO:0000105">
    <property type="term" value="P:L-histidine biosynthetic process"/>
    <property type="evidence" value="ECO:0007669"/>
    <property type="project" value="UniProtKB-UniPathway"/>
</dbReference>
<comment type="subunit">
    <text evidence="3">Heterodimer of HisH and HisF.</text>
</comment>
<evidence type="ECO:0000256" key="12">
    <source>
        <dbReference type="ARBA" id="ARBA00032401"/>
    </source>
</evidence>
<evidence type="ECO:0000256" key="4">
    <source>
        <dbReference type="ARBA" id="ARBA00012809"/>
    </source>
</evidence>
<evidence type="ECO:0000256" key="9">
    <source>
        <dbReference type="ARBA" id="ARBA00025475"/>
    </source>
</evidence>
<keyword evidence="16" id="KW-1185">Reference proteome</keyword>
<dbReference type="InterPro" id="IPR050064">
    <property type="entry name" value="IGPS_HisA/HisF"/>
</dbReference>
<proteinExistence type="inferred from homology"/>
<dbReference type="InterPro" id="IPR013785">
    <property type="entry name" value="Aldolase_TIM"/>
</dbReference>
<comment type="catalytic activity">
    <reaction evidence="13">
        <text>5-[(5-phospho-1-deoxy-D-ribulos-1-ylimino)methylamino]-1-(5-phospho-beta-D-ribosyl)imidazole-4-carboxamide + L-glutamine = D-erythro-1-(imidazol-4-yl)glycerol 3-phosphate + 5-amino-1-(5-phospho-beta-D-ribosyl)imidazole-4-carboxamide + L-glutamate + H(+)</text>
        <dbReference type="Rhea" id="RHEA:24793"/>
        <dbReference type="ChEBI" id="CHEBI:15378"/>
        <dbReference type="ChEBI" id="CHEBI:29985"/>
        <dbReference type="ChEBI" id="CHEBI:58278"/>
        <dbReference type="ChEBI" id="CHEBI:58359"/>
        <dbReference type="ChEBI" id="CHEBI:58475"/>
        <dbReference type="ChEBI" id="CHEBI:58525"/>
        <dbReference type="EC" id="4.3.2.10"/>
    </reaction>
</comment>
<evidence type="ECO:0000313" key="15">
    <source>
        <dbReference type="EMBL" id="TXL77075.1"/>
    </source>
</evidence>
<evidence type="ECO:0000256" key="2">
    <source>
        <dbReference type="ARBA" id="ARBA00009667"/>
    </source>
</evidence>
<dbReference type="OrthoDB" id="9781903at2"/>
<dbReference type="EC" id="4.3.2.10" evidence="4"/>
<dbReference type="PANTHER" id="PTHR21235:SF2">
    <property type="entry name" value="IMIDAZOLE GLYCEROL PHOSPHATE SYNTHASE HISHF"/>
    <property type="match status" value="1"/>
</dbReference>
<evidence type="ECO:0000313" key="16">
    <source>
        <dbReference type="Proteomes" id="UP000321638"/>
    </source>
</evidence>
<dbReference type="Proteomes" id="UP000321638">
    <property type="component" value="Unassembled WGS sequence"/>
</dbReference>
<sequence length="298" mass="31795">MRRGEGVVIRIIPRLDIKGPNLVKGIHLEGLRVLGRPEVFARTYYQTGADELLFMDAVASLYGRNSLLDVVERTARETFIPLTVGGGLRSLDDIAAVLRAGADKVAINTAAIGNPDLIEAAAERFGSSTIVVHIDAKRSAGGRWIAWTENGREPSTLDAVDWARRAADLGAGEILITSIDREGTGQGYDLDLTRAIADAVPLPVIACGGAGTGDHVRVAIADAHADAVCVASMLHYGVAQRLLERGFQFEGAGQFKVLAEKRDFGRVQPSDIPTLKRHLIDAGIACRIADSAEPADAR</sequence>
<evidence type="ECO:0000256" key="5">
    <source>
        <dbReference type="ARBA" id="ARBA00016318"/>
    </source>
</evidence>
<keyword evidence="7 14" id="KW-0368">Histidine biosynthesis</keyword>
<dbReference type="InterPro" id="IPR011060">
    <property type="entry name" value="RibuloseP-bd_barrel"/>
</dbReference>
<comment type="function">
    <text evidence="9">IGPS catalyzes the conversion of PRFAR and glutamine to IGP, AICAR and glutamate. The HisF subunit catalyzes the cyclization activity that produces IGP and AICAR from PRFAR using the ammonia provided by the HisH subunit.</text>
</comment>
<protein>
    <recommendedName>
        <fullName evidence="5">Imidazole glycerol phosphate synthase subunit HisF</fullName>
        <ecNumber evidence="4">4.3.2.10</ecNumber>
    </recommendedName>
    <alternativeName>
        <fullName evidence="10">IGP synthase cyclase subunit</fullName>
    </alternativeName>
    <alternativeName>
        <fullName evidence="11">IGP synthase subunit HisF</fullName>
    </alternativeName>
    <alternativeName>
        <fullName evidence="12">ImGP synthase subunit HisF</fullName>
    </alternativeName>
</protein>
<keyword evidence="8 15" id="KW-0456">Lyase</keyword>
<evidence type="ECO:0000256" key="8">
    <source>
        <dbReference type="ARBA" id="ARBA00023239"/>
    </source>
</evidence>
<comment type="pathway">
    <text evidence="1">Amino-acid biosynthesis; L-histidine biosynthesis; L-histidine from 5-phospho-alpha-D-ribose 1-diphosphate: step 5/9.</text>
</comment>
<evidence type="ECO:0000256" key="7">
    <source>
        <dbReference type="ARBA" id="ARBA00023102"/>
    </source>
</evidence>
<dbReference type="CDD" id="cd04731">
    <property type="entry name" value="HisF"/>
    <property type="match status" value="1"/>
</dbReference>
<dbReference type="PANTHER" id="PTHR21235">
    <property type="entry name" value="IMIDAZOLE GLYCEROL PHOSPHATE SYNTHASE SUBUNIT HISF/H IGP SYNTHASE SUBUNIT HISF/H"/>
    <property type="match status" value="1"/>
</dbReference>
<dbReference type="InterPro" id="IPR004651">
    <property type="entry name" value="HisF"/>
</dbReference>
<evidence type="ECO:0000256" key="13">
    <source>
        <dbReference type="ARBA" id="ARBA00047838"/>
    </source>
</evidence>
<organism evidence="15 16">
    <name type="scientific">Vineibacter terrae</name>
    <dbReference type="NCBI Taxonomy" id="2586908"/>
    <lineage>
        <taxon>Bacteria</taxon>
        <taxon>Pseudomonadati</taxon>
        <taxon>Pseudomonadota</taxon>
        <taxon>Alphaproteobacteria</taxon>
        <taxon>Hyphomicrobiales</taxon>
        <taxon>Vineibacter</taxon>
    </lineage>
</organism>
<dbReference type="Gene3D" id="3.20.20.70">
    <property type="entry name" value="Aldolase class I"/>
    <property type="match status" value="1"/>
</dbReference>
<comment type="caution">
    <text evidence="15">The sequence shown here is derived from an EMBL/GenBank/DDBJ whole genome shotgun (WGS) entry which is preliminary data.</text>
</comment>
<evidence type="ECO:0000256" key="10">
    <source>
        <dbReference type="ARBA" id="ARBA00030264"/>
    </source>
</evidence>
<evidence type="ECO:0000256" key="11">
    <source>
        <dbReference type="ARBA" id="ARBA00031409"/>
    </source>
</evidence>